<dbReference type="GeneID" id="92047612"/>
<protein>
    <submittedName>
        <fullName evidence="2">Uncharacterized protein</fullName>
    </submittedName>
</protein>
<accession>A0ABR1W067</accession>
<feature type="region of interest" description="Disordered" evidence="1">
    <location>
        <begin position="22"/>
        <end position="59"/>
    </location>
</feature>
<dbReference type="Proteomes" id="UP001433268">
    <property type="component" value="Unassembled WGS sequence"/>
</dbReference>
<comment type="caution">
    <text evidence="2">The sequence shown here is derived from an EMBL/GenBank/DDBJ whole genome shotgun (WGS) entry which is preliminary data.</text>
</comment>
<proteinExistence type="predicted"/>
<dbReference type="RefSeq" id="XP_066666514.1">
    <property type="nucleotide sequence ID" value="XM_066814552.1"/>
</dbReference>
<evidence type="ECO:0000313" key="2">
    <source>
        <dbReference type="EMBL" id="KAK8075574.1"/>
    </source>
</evidence>
<keyword evidence="3" id="KW-1185">Reference proteome</keyword>
<organism evidence="2 3">
    <name type="scientific">Apiospora hydei</name>
    <dbReference type="NCBI Taxonomy" id="1337664"/>
    <lineage>
        <taxon>Eukaryota</taxon>
        <taxon>Fungi</taxon>
        <taxon>Dikarya</taxon>
        <taxon>Ascomycota</taxon>
        <taxon>Pezizomycotina</taxon>
        <taxon>Sordariomycetes</taxon>
        <taxon>Xylariomycetidae</taxon>
        <taxon>Amphisphaeriales</taxon>
        <taxon>Apiosporaceae</taxon>
        <taxon>Apiospora</taxon>
    </lineage>
</organism>
<reference evidence="2 3" key="1">
    <citation type="submission" date="2023-01" db="EMBL/GenBank/DDBJ databases">
        <title>Analysis of 21 Apiospora genomes using comparative genomics revels a genus with tremendous synthesis potential of carbohydrate active enzymes and secondary metabolites.</title>
        <authorList>
            <person name="Sorensen T."/>
        </authorList>
    </citation>
    <scope>NUCLEOTIDE SEQUENCE [LARGE SCALE GENOMIC DNA]</scope>
    <source>
        <strain evidence="2 3">CBS 114990</strain>
    </source>
</reference>
<sequence>MTLSPAATSSYWTFCQLPRLRRPRSRQKTDHNPENGQHYGGNRASRPDPFTGMGQPESQLESGTMDFWYSQRDCRPIGVIARHITDLGGQKGTMSPLSFHGLDAGGGLINVIGSILNSAPARRSAFMGQTFRAQSDTDVQIQGSQDALAAQASASSSDAPSRIGLRIRLNISPEVPENSSLSNHFERILWDTYCPDTPRWQIHRLQTYCLSEESKLEQLQAAVTLLMARLISIASLSASAIPSPEHTHE</sequence>
<evidence type="ECO:0000256" key="1">
    <source>
        <dbReference type="SAM" id="MobiDB-lite"/>
    </source>
</evidence>
<name>A0ABR1W067_9PEZI</name>
<dbReference type="EMBL" id="JAQQWN010000007">
    <property type="protein sequence ID" value="KAK8075574.1"/>
    <property type="molecule type" value="Genomic_DNA"/>
</dbReference>
<gene>
    <name evidence="2" type="ORF">PG997_010237</name>
</gene>
<evidence type="ECO:0000313" key="3">
    <source>
        <dbReference type="Proteomes" id="UP001433268"/>
    </source>
</evidence>